<dbReference type="PANTHER" id="PTHR19919">
    <property type="entry name" value="WD REPEAT CONTAINING PROTEIN"/>
    <property type="match status" value="1"/>
</dbReference>
<dbReference type="STRING" id="1069680.M7P675"/>
<dbReference type="InterPro" id="IPR015943">
    <property type="entry name" value="WD40/YVTN_repeat-like_dom_sf"/>
</dbReference>
<evidence type="ECO:0000256" key="2">
    <source>
        <dbReference type="ARBA" id="ARBA00022737"/>
    </source>
</evidence>
<reference evidence="5" key="1">
    <citation type="journal article" date="2016" name="Nat. Commun.">
        <title>Genome analysis of three Pneumocystis species reveals adaptation mechanisms to life exclusively in mammalian hosts.</title>
        <authorList>
            <person name="Ma L."/>
            <person name="Chen Z."/>
            <person name="Huang D.W."/>
            <person name="Kutty G."/>
            <person name="Ishihara M."/>
            <person name="Wang H."/>
            <person name="Abouelleil A."/>
            <person name="Bishop L."/>
            <person name="Davey E."/>
            <person name="Deng R."/>
            <person name="Deng X."/>
            <person name="Fan L."/>
            <person name="Fantoni G."/>
            <person name="Fitzgerald M."/>
            <person name="Gogineni E."/>
            <person name="Goldberg J.M."/>
            <person name="Handley G."/>
            <person name="Hu X."/>
            <person name="Huber C."/>
            <person name="Jiao X."/>
            <person name="Jones K."/>
            <person name="Levin J.Z."/>
            <person name="Liu Y."/>
            <person name="Macdonald P."/>
            <person name="Melnikov A."/>
            <person name="Raley C."/>
            <person name="Sassi M."/>
            <person name="Sherman B.T."/>
            <person name="Song X."/>
            <person name="Sykes S."/>
            <person name="Tran B."/>
            <person name="Walsh L."/>
            <person name="Xia Y."/>
            <person name="Yang J."/>
            <person name="Young S."/>
            <person name="Zeng Q."/>
            <person name="Zheng X."/>
            <person name="Stephens R."/>
            <person name="Nusbaum C."/>
            <person name="Birren B.W."/>
            <person name="Azadi P."/>
            <person name="Lempicki R.A."/>
            <person name="Cuomo C.A."/>
            <person name="Kovacs J.A."/>
        </authorList>
    </citation>
    <scope>NUCLEOTIDE SEQUENCE [LARGE SCALE GENOMIC DNA]</scope>
    <source>
        <strain evidence="5">B123</strain>
    </source>
</reference>
<keyword evidence="2" id="KW-0677">Repeat</keyword>
<name>M7P675_PNEMU</name>
<comment type="caution">
    <text evidence="4">The sequence shown here is derived from an EMBL/GenBank/DDBJ whole genome shotgun (WGS) entry which is preliminary data.</text>
</comment>
<protein>
    <submittedName>
        <fullName evidence="4">Uncharacterized protein</fullName>
    </submittedName>
</protein>
<dbReference type="InterPro" id="IPR045159">
    <property type="entry name" value="DCAF7-like"/>
</dbReference>
<evidence type="ECO:0000313" key="4">
    <source>
        <dbReference type="EMBL" id="EMR09355.1"/>
    </source>
</evidence>
<dbReference type="Gene3D" id="2.130.10.10">
    <property type="entry name" value="YVTN repeat-like/Quinoprotein amine dehydrogenase"/>
    <property type="match status" value="1"/>
</dbReference>
<evidence type="ECO:0000256" key="1">
    <source>
        <dbReference type="ARBA" id="ARBA00022574"/>
    </source>
</evidence>
<sequence>MTFYPPFLHTMLWPTYAIDWSLLGGILIGSFVDENQNQIEILKNEEIEEIERKEPSKRLRLKSAGKTMKNLFYPVTKVLWKPYLYERKDKKMFASTGDALRLWSVKEGSYEPIIEEMILEHHQHGTNQIAPTTSFDWNQVTQQLIVTASVDTTCIIWDIEVGEAKSKLIAHDREVFDVSFLAHSADIFVSTGAEGSMRMFDLRSLEHSTILYETGGELGAYSSEPLLRVSANTLDQNLLATFHLDSNIVHILDIRFPGTPVLNIAGHDGNINCVKWAPGCRNICATGGDDCQILIWNTTKESPNPNTLLYKSIRNQEIKQLNNPIFSWNANSEINNLCWSDDAEWIGVCWGKNFQGLKV</sequence>
<feature type="repeat" description="WD" evidence="3">
    <location>
        <begin position="264"/>
        <end position="297"/>
    </location>
</feature>
<evidence type="ECO:0000313" key="5">
    <source>
        <dbReference type="Proteomes" id="UP000011958"/>
    </source>
</evidence>
<dbReference type="eggNOG" id="KOG0290">
    <property type="taxonomic scope" value="Eukaryota"/>
</dbReference>
<evidence type="ECO:0000256" key="3">
    <source>
        <dbReference type="PROSITE-ProRule" id="PRU00221"/>
    </source>
</evidence>
<dbReference type="AlphaFoldDB" id="M7P675"/>
<dbReference type="Proteomes" id="UP000011958">
    <property type="component" value="Unassembled WGS sequence"/>
</dbReference>
<dbReference type="PROSITE" id="PS50294">
    <property type="entry name" value="WD_REPEATS_REGION"/>
    <property type="match status" value="1"/>
</dbReference>
<organism evidence="4 5">
    <name type="scientific">Pneumocystis murina (strain B123)</name>
    <name type="common">Mouse pneumocystis pneumonia agent</name>
    <name type="synonym">Pneumocystis carinii f. sp. muris</name>
    <dbReference type="NCBI Taxonomy" id="1069680"/>
    <lineage>
        <taxon>Eukaryota</taxon>
        <taxon>Fungi</taxon>
        <taxon>Dikarya</taxon>
        <taxon>Ascomycota</taxon>
        <taxon>Taphrinomycotina</taxon>
        <taxon>Pneumocystomycetes</taxon>
        <taxon>Pneumocystaceae</taxon>
        <taxon>Pneumocystis</taxon>
    </lineage>
</organism>
<dbReference type="OrthoDB" id="1284551at2759"/>
<dbReference type="GeneID" id="19896000"/>
<dbReference type="OMA" id="NEDWMAI"/>
<keyword evidence="1 3" id="KW-0853">WD repeat</keyword>
<dbReference type="Pfam" id="PF00400">
    <property type="entry name" value="WD40"/>
    <property type="match status" value="2"/>
</dbReference>
<dbReference type="SUPFAM" id="SSF50978">
    <property type="entry name" value="WD40 repeat-like"/>
    <property type="match status" value="1"/>
</dbReference>
<dbReference type="InterPro" id="IPR036322">
    <property type="entry name" value="WD40_repeat_dom_sf"/>
</dbReference>
<gene>
    <name evidence="4" type="ORF">PNEG_02307</name>
</gene>
<dbReference type="EMBL" id="AFWA02000013">
    <property type="protein sequence ID" value="EMR09355.1"/>
    <property type="molecule type" value="Genomic_DNA"/>
</dbReference>
<accession>M7P675</accession>
<dbReference type="RefSeq" id="XP_007874305.1">
    <property type="nucleotide sequence ID" value="XM_007876114.1"/>
</dbReference>
<dbReference type="InterPro" id="IPR001680">
    <property type="entry name" value="WD40_rpt"/>
</dbReference>
<dbReference type="HOGENOM" id="CLU_013694_1_1_1"/>
<dbReference type="VEuPathDB" id="FungiDB:PNEG_02307"/>
<dbReference type="SMART" id="SM00320">
    <property type="entry name" value="WD40"/>
    <property type="match status" value="3"/>
</dbReference>
<keyword evidence="5" id="KW-1185">Reference proteome</keyword>
<proteinExistence type="predicted"/>
<dbReference type="PROSITE" id="PS50082">
    <property type="entry name" value="WD_REPEATS_2"/>
    <property type="match status" value="1"/>
</dbReference>